<feature type="transmembrane region" description="Helical" evidence="1">
    <location>
        <begin position="264"/>
        <end position="283"/>
    </location>
</feature>
<reference evidence="2 3" key="1">
    <citation type="submission" date="2023-10" db="EMBL/GenBank/DDBJ databases">
        <title>Description of Microbulbifer bruguierae sp. nov., isolated from the sediments of mangrove plant Bruguiera sexangula and comparative genomic analyses of the genus Microbulbifer.</title>
        <authorList>
            <person name="Long M."/>
        </authorList>
    </citation>
    <scope>NUCLEOTIDE SEQUENCE [LARGE SCALE GENOMIC DNA]</scope>
    <source>
        <strain evidence="2 3">SPO729</strain>
    </source>
</reference>
<organism evidence="2 3">
    <name type="scientific">Microbulbifer pacificus</name>
    <dbReference type="NCBI Taxonomy" id="407164"/>
    <lineage>
        <taxon>Bacteria</taxon>
        <taxon>Pseudomonadati</taxon>
        <taxon>Pseudomonadota</taxon>
        <taxon>Gammaproteobacteria</taxon>
        <taxon>Cellvibrionales</taxon>
        <taxon>Microbulbiferaceae</taxon>
        <taxon>Microbulbifer</taxon>
    </lineage>
</organism>
<evidence type="ECO:0000256" key="1">
    <source>
        <dbReference type="SAM" id="Phobius"/>
    </source>
</evidence>
<evidence type="ECO:0000313" key="2">
    <source>
        <dbReference type="EMBL" id="WOX04024.1"/>
    </source>
</evidence>
<dbReference type="Proteomes" id="UP001302477">
    <property type="component" value="Chromosome"/>
</dbReference>
<feature type="transmembrane region" description="Helical" evidence="1">
    <location>
        <begin position="156"/>
        <end position="177"/>
    </location>
</feature>
<gene>
    <name evidence="2" type="ORF">R5R33_09745</name>
</gene>
<dbReference type="AlphaFoldDB" id="A0AAU0MTV7"/>
<dbReference type="RefSeq" id="WP_318952507.1">
    <property type="nucleotide sequence ID" value="NZ_CP137555.1"/>
</dbReference>
<keyword evidence="3" id="KW-1185">Reference proteome</keyword>
<proteinExistence type="predicted"/>
<dbReference type="Pfam" id="PF13687">
    <property type="entry name" value="DUF4153"/>
    <property type="match status" value="1"/>
</dbReference>
<feature type="transmembrane region" description="Helical" evidence="1">
    <location>
        <begin position="25"/>
        <end position="46"/>
    </location>
</feature>
<keyword evidence="1" id="KW-1133">Transmembrane helix</keyword>
<feature type="transmembrane region" description="Helical" evidence="1">
    <location>
        <begin position="52"/>
        <end position="73"/>
    </location>
</feature>
<feature type="transmembrane region" description="Helical" evidence="1">
    <location>
        <begin position="80"/>
        <end position="97"/>
    </location>
</feature>
<feature type="transmembrane region" description="Helical" evidence="1">
    <location>
        <begin position="227"/>
        <end position="252"/>
    </location>
</feature>
<feature type="transmembrane region" description="Helical" evidence="1">
    <location>
        <begin position="332"/>
        <end position="350"/>
    </location>
</feature>
<evidence type="ECO:0000313" key="3">
    <source>
        <dbReference type="Proteomes" id="UP001302477"/>
    </source>
</evidence>
<dbReference type="InterPro" id="IPR025291">
    <property type="entry name" value="DUF4153"/>
</dbReference>
<dbReference type="KEGG" id="mpaf:R5R33_09745"/>
<feature type="transmembrane region" description="Helical" evidence="1">
    <location>
        <begin position="197"/>
        <end position="215"/>
    </location>
</feature>
<feature type="transmembrane region" description="Helical" evidence="1">
    <location>
        <begin position="295"/>
        <end position="320"/>
    </location>
</feature>
<feature type="transmembrane region" description="Helical" evidence="1">
    <location>
        <begin position="117"/>
        <end position="135"/>
    </location>
</feature>
<feature type="transmembrane region" description="Helical" evidence="1">
    <location>
        <begin position="371"/>
        <end position="389"/>
    </location>
</feature>
<protein>
    <submittedName>
        <fullName evidence="2">DUF4153 domain-containing protein</fullName>
    </submittedName>
</protein>
<sequence length="596" mass="67474">MQGSSDEQPENFSDAESLGATERRLILTAALIQGLALYALKFFAAVDTWSPVWQYLCYTLAITIPPLVIVTIAPRLARGYWWVIAGYAVLLALLAGYRGYQCTPAELVPCGPPLEFVPTIIIATFIVAFLLRACATGVERLQKPQYSALFHFSWDNALTVGLTLVFTTIFWLILFLWQALFKLVGIPFFSDLFWKDWFFYPVTWLVAGCGAILFRSQQSFVLTLKRLLRTMLVALLPLLAVLTIVFLATLPFTGLQPIWDTGHGSALLLWLVALLLFFTNGVIQDDFPFARYPKWINRLLLLALLVAPFYTVFALYGLWLRIAQYGWTPERLWGFVVALTLALLATSYSLSILRRGEHWAEWLRRINTGPALWVLAVCLITQSPLVNFWRISADSQLARLQDGRTELADFDFFFLRQKLGRPGREALQTLENLPQVRQNDELTAYVQELKGKTEGIRKLRENPLQAQAREQDLRQIAVLPEGAPPPDRAVLELEARSCGEERHSCLWLVQDLDSDGSPEYLLFRHNESGNGDRHWLSITAYSSGPKGWVSIGGNNRDTDESFADLKTRLGSGQFGLRPSRWQSLYLGDELLFDPTQ</sequence>
<name>A0AAU0MTV7_9GAMM</name>
<keyword evidence="1" id="KW-0472">Membrane</keyword>
<dbReference type="EMBL" id="CP137555">
    <property type="protein sequence ID" value="WOX04024.1"/>
    <property type="molecule type" value="Genomic_DNA"/>
</dbReference>
<keyword evidence="1" id="KW-0812">Transmembrane</keyword>
<accession>A0AAU0MTV7</accession>